<reference evidence="15 16" key="1">
    <citation type="journal article" date="2016" name="Nat. Commun.">
        <title>Extremotolerant tardigrade genome and improved radiotolerance of human cultured cells by tardigrade-unique protein.</title>
        <authorList>
            <person name="Hashimoto T."/>
            <person name="Horikawa D.D."/>
            <person name="Saito Y."/>
            <person name="Kuwahara H."/>
            <person name="Kozuka-Hata H."/>
            <person name="Shin-I T."/>
            <person name="Minakuchi Y."/>
            <person name="Ohishi K."/>
            <person name="Motoyama A."/>
            <person name="Aizu T."/>
            <person name="Enomoto A."/>
            <person name="Kondo K."/>
            <person name="Tanaka S."/>
            <person name="Hara Y."/>
            <person name="Koshikawa S."/>
            <person name="Sagara H."/>
            <person name="Miura T."/>
            <person name="Yokobori S."/>
            <person name="Miyagawa K."/>
            <person name="Suzuki Y."/>
            <person name="Kubo T."/>
            <person name="Oyama M."/>
            <person name="Kohara Y."/>
            <person name="Fujiyama A."/>
            <person name="Arakawa K."/>
            <person name="Katayama T."/>
            <person name="Toyoda A."/>
            <person name="Kunieda T."/>
        </authorList>
    </citation>
    <scope>NUCLEOTIDE SEQUENCE [LARGE SCALE GENOMIC DNA]</scope>
    <source>
        <strain evidence="15 16">YOKOZUNA-1</strain>
    </source>
</reference>
<keyword evidence="7" id="KW-0282">Flagellum</keyword>
<feature type="domain" description="Growth arrest-specific protein 8" evidence="14">
    <location>
        <begin position="221"/>
        <end position="385"/>
    </location>
</feature>
<comment type="subcellular location">
    <subcellularLocation>
        <location evidence="1">Cell projection</location>
        <location evidence="1">Cilium</location>
        <location evidence="1">Flagellum</location>
    </subcellularLocation>
    <subcellularLocation>
        <location evidence="2">Cytoplasm</location>
        <location evidence="2">Cytoskeleton</location>
    </subcellularLocation>
</comment>
<dbReference type="InterPro" id="IPR039308">
    <property type="entry name" value="GAS8"/>
</dbReference>
<dbReference type="GO" id="GO:0031267">
    <property type="term" value="F:small GTPase binding"/>
    <property type="evidence" value="ECO:0007669"/>
    <property type="project" value="InterPro"/>
</dbReference>
<proteinExistence type="inferred from homology"/>
<comment type="caution">
    <text evidence="15">The sequence shown here is derived from an EMBL/GenBank/DDBJ whole genome shotgun (WGS) entry which is preliminary data.</text>
</comment>
<accession>A0A1D1W6M1</accession>
<evidence type="ECO:0000256" key="9">
    <source>
        <dbReference type="ARBA" id="ARBA00023069"/>
    </source>
</evidence>
<evidence type="ECO:0000256" key="13">
    <source>
        <dbReference type="SAM" id="Coils"/>
    </source>
</evidence>
<keyword evidence="5" id="KW-0963">Cytoplasm</keyword>
<dbReference type="InterPro" id="IPR025593">
    <property type="entry name" value="GAS8_dom"/>
</dbReference>
<evidence type="ECO:0000313" key="15">
    <source>
        <dbReference type="EMBL" id="GAV09070.1"/>
    </source>
</evidence>
<keyword evidence="9" id="KW-0969">Cilium</keyword>
<keyword evidence="16" id="KW-1185">Reference proteome</keyword>
<evidence type="ECO:0000256" key="1">
    <source>
        <dbReference type="ARBA" id="ARBA00004230"/>
    </source>
</evidence>
<evidence type="ECO:0000256" key="7">
    <source>
        <dbReference type="ARBA" id="ARBA00022846"/>
    </source>
</evidence>
<dbReference type="PANTHER" id="PTHR31543:SF0">
    <property type="entry name" value="DYNEIN REGULATORY COMPLEX SUBUNIT 4"/>
    <property type="match status" value="1"/>
</dbReference>
<evidence type="ECO:0000256" key="3">
    <source>
        <dbReference type="ARBA" id="ARBA00009859"/>
    </source>
</evidence>
<dbReference type="STRING" id="947166.A0A1D1W6M1"/>
<evidence type="ECO:0000256" key="2">
    <source>
        <dbReference type="ARBA" id="ARBA00004245"/>
    </source>
</evidence>
<dbReference type="EMBL" id="BDGG01000020">
    <property type="protein sequence ID" value="GAV09070.1"/>
    <property type="molecule type" value="Genomic_DNA"/>
</dbReference>
<evidence type="ECO:0000256" key="4">
    <source>
        <dbReference type="ARBA" id="ARBA00021301"/>
    </source>
</evidence>
<dbReference type="GO" id="GO:0031514">
    <property type="term" value="C:motile cilium"/>
    <property type="evidence" value="ECO:0007669"/>
    <property type="project" value="UniProtKB-SubCell"/>
</dbReference>
<keyword evidence="11" id="KW-0966">Cell projection</keyword>
<keyword evidence="6" id="KW-0493">Microtubule</keyword>
<evidence type="ECO:0000313" key="16">
    <source>
        <dbReference type="Proteomes" id="UP000186922"/>
    </source>
</evidence>
<evidence type="ECO:0000256" key="10">
    <source>
        <dbReference type="ARBA" id="ARBA00023212"/>
    </source>
</evidence>
<evidence type="ECO:0000256" key="8">
    <source>
        <dbReference type="ARBA" id="ARBA00023054"/>
    </source>
</evidence>
<evidence type="ECO:0000256" key="11">
    <source>
        <dbReference type="ARBA" id="ARBA00023273"/>
    </source>
</evidence>
<organism evidence="15 16">
    <name type="scientific">Ramazzottius varieornatus</name>
    <name type="common">Water bear</name>
    <name type="synonym">Tardigrade</name>
    <dbReference type="NCBI Taxonomy" id="947166"/>
    <lineage>
        <taxon>Eukaryota</taxon>
        <taxon>Metazoa</taxon>
        <taxon>Ecdysozoa</taxon>
        <taxon>Tardigrada</taxon>
        <taxon>Eutardigrada</taxon>
        <taxon>Parachela</taxon>
        <taxon>Hypsibioidea</taxon>
        <taxon>Ramazzottiidae</taxon>
        <taxon>Ramazzottius</taxon>
    </lineage>
</organism>
<dbReference type="OrthoDB" id="767661at2759"/>
<keyword evidence="8 13" id="KW-0175">Coiled coil</keyword>
<evidence type="ECO:0000256" key="5">
    <source>
        <dbReference type="ARBA" id="ARBA00022490"/>
    </source>
</evidence>
<sequence>MPPKKDKKTKKKKEVKIDGIDIHTMSQEQLVRKIVAEVKQQQDARKQRSFEEQERDMIFRKLEIARAEMTKEEAEKFTTLRTIEQNRMIEQAELKVARQRARHLRYELEQECNKADVKTAAFAKEAREDHANILMEISHEHDETTAKNFDNRRAYEQQTKELMVDADKKYKAACDNYLTALTDRIEDLRRERDQVDEDADVDLRNYKILLDQKRLEQVGKLERNFEKNYHEVKQYFQELTYHNLTLIQDLTAQSKKLKGHLRDLYRRYIQITKETEKSKEPVRRQTQRLAVLKNHAEAFRKEKASFERLAMAFKVMKEERSKLMDEIAELDQQCAQVHEEHKYLWANFGPAVSEAKELIGCEASYMREKTASLIKQLEQMKAELRISALECPQGQAEESLRELELIENQCLNNIAMKKNLQFTLDKITKIYNDSLTTIRYIGEEHKLDIGEIDVTPLKTATIMARKPAEIGRVLATSS</sequence>
<gene>
    <name evidence="15" type="primary">RvY_18668-1</name>
    <name evidence="15" type="synonym">RvY_18668.1</name>
    <name evidence="15" type="ORF">RvY_18668</name>
</gene>
<dbReference type="GO" id="GO:0008017">
    <property type="term" value="F:microtubule binding"/>
    <property type="evidence" value="ECO:0007669"/>
    <property type="project" value="InterPro"/>
</dbReference>
<dbReference type="GO" id="GO:0005794">
    <property type="term" value="C:Golgi apparatus"/>
    <property type="evidence" value="ECO:0007669"/>
    <property type="project" value="TreeGrafter"/>
</dbReference>
<comment type="similarity">
    <text evidence="3">Belongs to the DRC4 family.</text>
</comment>
<dbReference type="GO" id="GO:0005874">
    <property type="term" value="C:microtubule"/>
    <property type="evidence" value="ECO:0007669"/>
    <property type="project" value="UniProtKB-KW"/>
</dbReference>
<protein>
    <recommendedName>
        <fullName evidence="4">Dynein regulatory complex subunit 4</fullName>
    </recommendedName>
    <alternativeName>
        <fullName evidence="12">Growth arrest-specific protein 8</fullName>
    </alternativeName>
</protein>
<dbReference type="Pfam" id="PF13851">
    <property type="entry name" value="GAS"/>
    <property type="match status" value="1"/>
</dbReference>
<dbReference type="PANTHER" id="PTHR31543">
    <property type="entry name" value="DYNEIN REGULATORY COMPLEX SUBUNIT 4"/>
    <property type="match status" value="1"/>
</dbReference>
<evidence type="ECO:0000259" key="14">
    <source>
        <dbReference type="Pfam" id="PF13851"/>
    </source>
</evidence>
<evidence type="ECO:0000256" key="6">
    <source>
        <dbReference type="ARBA" id="ARBA00022701"/>
    </source>
</evidence>
<keyword evidence="10" id="KW-0206">Cytoskeleton</keyword>
<dbReference type="GO" id="GO:0048870">
    <property type="term" value="P:cell motility"/>
    <property type="evidence" value="ECO:0007669"/>
    <property type="project" value="InterPro"/>
</dbReference>
<dbReference type="Proteomes" id="UP000186922">
    <property type="component" value="Unassembled WGS sequence"/>
</dbReference>
<name>A0A1D1W6M1_RAMVA</name>
<evidence type="ECO:0000256" key="12">
    <source>
        <dbReference type="ARBA" id="ARBA00031568"/>
    </source>
</evidence>
<feature type="coiled-coil region" evidence="13">
    <location>
        <begin position="80"/>
        <end position="109"/>
    </location>
</feature>
<feature type="coiled-coil region" evidence="13">
    <location>
        <begin position="247"/>
        <end position="340"/>
    </location>
</feature>
<dbReference type="AlphaFoldDB" id="A0A1D1W6M1"/>